<dbReference type="Proteomes" id="UP000277326">
    <property type="component" value="Unassembled WGS sequence"/>
</dbReference>
<dbReference type="KEGG" id="haer:DU502_12940"/>
<evidence type="ECO:0000313" key="9">
    <source>
        <dbReference type="Proteomes" id="UP000282007"/>
    </source>
</evidence>
<evidence type="ECO:0000256" key="3">
    <source>
        <dbReference type="ARBA" id="ARBA00022989"/>
    </source>
</evidence>
<dbReference type="Proteomes" id="UP000282007">
    <property type="component" value="Chromosome"/>
</dbReference>
<dbReference type="RefSeq" id="WP_121920424.1">
    <property type="nucleotide sequence ID" value="NZ_CP034145.1"/>
</dbReference>
<reference evidence="7" key="3">
    <citation type="submission" date="2018-10" db="EMBL/GenBank/DDBJ databases">
        <authorList>
            <person name="Whitman W."/>
            <person name="Huntemann M."/>
            <person name="Clum A."/>
            <person name="Pillay M."/>
            <person name="Palaniappan K."/>
            <person name="Varghese N."/>
            <person name="Mikhailova N."/>
            <person name="Stamatis D."/>
            <person name="Reddy T."/>
            <person name="Daum C."/>
            <person name="Shapiro N."/>
            <person name="Ivanova N."/>
            <person name="Kyrpides N."/>
            <person name="Woyke T."/>
        </authorList>
    </citation>
    <scope>NUCLEOTIDE SEQUENCE</scope>
    <source>
        <strain evidence="7">CGMCC 1.10124</strain>
    </source>
</reference>
<proteinExistence type="predicted"/>
<reference evidence="7 8" key="1">
    <citation type="journal article" date="2015" name="Stand. Genomic Sci.">
        <title>Genomic Encyclopedia of Bacterial and Archaeal Type Strains, Phase III: the genomes of soil and plant-associated and newly described type strains.</title>
        <authorList>
            <person name="Whitman W.B."/>
            <person name="Woyke T."/>
            <person name="Klenk H.P."/>
            <person name="Zhou Y."/>
            <person name="Lilburn T.G."/>
            <person name="Beck B.J."/>
            <person name="De Vos P."/>
            <person name="Vandamme P."/>
            <person name="Eisen J.A."/>
            <person name="Garrity G."/>
            <person name="Hugenholtz P."/>
            <person name="Kyrpides N.C."/>
        </authorList>
    </citation>
    <scope>NUCLEOTIDE SEQUENCE [LARGE SCALE GENOMIC DNA]</scope>
    <source>
        <strain evidence="7 8">CGMCC 1.10124</strain>
    </source>
</reference>
<sequence>MLKRLLGDEVTEHGRYLPEIIYGANDGIVTTFAVVAGVAGAALDPAIVLVLGAANLFADGFSMGMSNFLSRRSEEDYHSAQGTETGDGDKPPAATALVTFGAFVVAGGFPLLPYLAVVRPLFPASVVVTGLAFFLVGASRSLVTERGWLVNGAEMFAVGMTAATVAYVVGNLLGSVA</sequence>
<dbReference type="Pfam" id="PF01988">
    <property type="entry name" value="VIT1"/>
    <property type="match status" value="2"/>
</dbReference>
<dbReference type="PANTHER" id="PTHR31851">
    <property type="entry name" value="FE(2+)/MN(2+) TRANSPORTER PCL1"/>
    <property type="match status" value="1"/>
</dbReference>
<gene>
    <name evidence="7" type="ORF">ATH50_1789</name>
    <name evidence="6" type="ORF">DU502_12940</name>
</gene>
<dbReference type="GO" id="GO:0005384">
    <property type="term" value="F:manganese ion transmembrane transporter activity"/>
    <property type="evidence" value="ECO:0007669"/>
    <property type="project" value="InterPro"/>
</dbReference>
<keyword evidence="2 5" id="KW-0812">Transmembrane</keyword>
<dbReference type="EMBL" id="REFS01000003">
    <property type="protein sequence ID" value="RMB18335.1"/>
    <property type="molecule type" value="Genomic_DNA"/>
</dbReference>
<dbReference type="InterPro" id="IPR008217">
    <property type="entry name" value="Ccc1_fam"/>
</dbReference>
<keyword evidence="9" id="KW-1185">Reference proteome</keyword>
<feature type="transmembrane region" description="Helical" evidence="5">
    <location>
        <begin position="155"/>
        <end position="174"/>
    </location>
</feature>
<evidence type="ECO:0000256" key="4">
    <source>
        <dbReference type="ARBA" id="ARBA00023136"/>
    </source>
</evidence>
<dbReference type="AlphaFoldDB" id="A0A3M0DAP7"/>
<feature type="transmembrane region" description="Helical" evidence="5">
    <location>
        <begin position="121"/>
        <end position="143"/>
    </location>
</feature>
<reference evidence="6 9" key="2">
    <citation type="submission" date="2018-07" db="EMBL/GenBank/DDBJ databases">
        <title>Genome sequences of Haloplanus aerogenes JCM 16430T.</title>
        <authorList>
            <person name="Kim Y.B."/>
            <person name="Roh S.W."/>
        </authorList>
    </citation>
    <scope>NUCLEOTIDE SEQUENCE [LARGE SCALE GENOMIC DNA]</scope>
    <source>
        <strain evidence="6 9">JCM 16430</strain>
    </source>
</reference>
<feature type="transmembrane region" description="Helical" evidence="5">
    <location>
        <begin position="20"/>
        <end position="40"/>
    </location>
</feature>
<keyword evidence="3 5" id="KW-1133">Transmembrane helix</keyword>
<feature type="transmembrane region" description="Helical" evidence="5">
    <location>
        <begin position="46"/>
        <end position="69"/>
    </location>
</feature>
<accession>A0A3M0DAP7</accession>
<evidence type="ECO:0000256" key="1">
    <source>
        <dbReference type="ARBA" id="ARBA00004127"/>
    </source>
</evidence>
<dbReference type="EMBL" id="CP034145">
    <property type="protein sequence ID" value="AZH26213.1"/>
    <property type="molecule type" value="Genomic_DNA"/>
</dbReference>
<name>A0A3M0DAP7_9EURY</name>
<evidence type="ECO:0000313" key="6">
    <source>
        <dbReference type="EMBL" id="AZH26213.1"/>
    </source>
</evidence>
<evidence type="ECO:0000313" key="8">
    <source>
        <dbReference type="Proteomes" id="UP000277326"/>
    </source>
</evidence>
<evidence type="ECO:0000256" key="5">
    <source>
        <dbReference type="SAM" id="Phobius"/>
    </source>
</evidence>
<dbReference type="OrthoDB" id="11824at2157"/>
<dbReference type="GO" id="GO:0030026">
    <property type="term" value="P:intracellular manganese ion homeostasis"/>
    <property type="evidence" value="ECO:0007669"/>
    <property type="project" value="InterPro"/>
</dbReference>
<comment type="subcellular location">
    <subcellularLocation>
        <location evidence="1">Endomembrane system</location>
        <topology evidence="1">Multi-pass membrane protein</topology>
    </subcellularLocation>
</comment>
<organism evidence="7 8">
    <name type="scientific">Haloplanus aerogenes</name>
    <dbReference type="NCBI Taxonomy" id="660522"/>
    <lineage>
        <taxon>Archaea</taxon>
        <taxon>Methanobacteriati</taxon>
        <taxon>Methanobacteriota</taxon>
        <taxon>Stenosarchaea group</taxon>
        <taxon>Halobacteria</taxon>
        <taxon>Halobacteriales</taxon>
        <taxon>Haloferacaceae</taxon>
        <taxon>Haloplanus</taxon>
    </lineage>
</organism>
<feature type="transmembrane region" description="Helical" evidence="5">
    <location>
        <begin position="93"/>
        <end position="115"/>
    </location>
</feature>
<dbReference type="GO" id="GO:0012505">
    <property type="term" value="C:endomembrane system"/>
    <property type="evidence" value="ECO:0007669"/>
    <property type="project" value="UniProtKB-SubCell"/>
</dbReference>
<evidence type="ECO:0000256" key="2">
    <source>
        <dbReference type="ARBA" id="ARBA00022692"/>
    </source>
</evidence>
<protein>
    <submittedName>
        <fullName evidence="7">VIT family protein</fullName>
    </submittedName>
</protein>
<dbReference type="GeneID" id="38472208"/>
<evidence type="ECO:0000313" key="7">
    <source>
        <dbReference type="EMBL" id="RMB18335.1"/>
    </source>
</evidence>
<keyword evidence="4 5" id="KW-0472">Membrane</keyword>